<gene>
    <name evidence="4" type="ORF">Rhe02_33120</name>
</gene>
<proteinExistence type="inferred from homology"/>
<dbReference type="SUPFAM" id="SSF52540">
    <property type="entry name" value="P-loop containing nucleoside triphosphate hydrolases"/>
    <property type="match status" value="1"/>
</dbReference>
<dbReference type="RefSeq" id="WP_203909104.1">
    <property type="nucleotide sequence ID" value="NZ_BONY01000017.1"/>
</dbReference>
<keyword evidence="2" id="KW-0813">Transport</keyword>
<sequence length="132" mass="13727">MTVIAIRELAKHYGPVRAVDGASLSVATGEIYALLGLNGAGKTTTIRVLLGMIAPTSGSVSLFGQPVSPSAQDLWAQVGYLVETPAAYPELTVTENLRVTARLKHVAPHAVGDIIDRLGCTSTRTGGRATCP</sequence>
<dbReference type="GO" id="GO:0005524">
    <property type="term" value="F:ATP binding"/>
    <property type="evidence" value="ECO:0007669"/>
    <property type="project" value="InterPro"/>
</dbReference>
<evidence type="ECO:0000313" key="4">
    <source>
        <dbReference type="EMBL" id="GIH05245.1"/>
    </source>
</evidence>
<reference evidence="4" key="1">
    <citation type="submission" date="2021-01" db="EMBL/GenBank/DDBJ databases">
        <title>Whole genome shotgun sequence of Rhizocola hellebori NBRC 109834.</title>
        <authorList>
            <person name="Komaki H."/>
            <person name="Tamura T."/>
        </authorList>
    </citation>
    <scope>NUCLEOTIDE SEQUENCE</scope>
    <source>
        <strain evidence="4">NBRC 109834</strain>
    </source>
</reference>
<protein>
    <recommendedName>
        <fullName evidence="3">ABC transporter domain-containing protein</fullName>
    </recommendedName>
</protein>
<dbReference type="AlphaFoldDB" id="A0A8J3VGA9"/>
<dbReference type="PANTHER" id="PTHR43335">
    <property type="entry name" value="ABC TRANSPORTER, ATP-BINDING PROTEIN"/>
    <property type="match status" value="1"/>
</dbReference>
<comment type="caution">
    <text evidence="4">The sequence shown here is derived from an EMBL/GenBank/DDBJ whole genome shotgun (WGS) entry which is preliminary data.</text>
</comment>
<dbReference type="InterPro" id="IPR027417">
    <property type="entry name" value="P-loop_NTPase"/>
</dbReference>
<comment type="similarity">
    <text evidence="1">Belongs to the ABC transporter superfamily.</text>
</comment>
<dbReference type="Proteomes" id="UP000612899">
    <property type="component" value="Unassembled WGS sequence"/>
</dbReference>
<dbReference type="PANTHER" id="PTHR43335:SF4">
    <property type="entry name" value="ABC TRANSPORTER, ATP-BINDING PROTEIN"/>
    <property type="match status" value="1"/>
</dbReference>
<keyword evidence="5" id="KW-1185">Reference proteome</keyword>
<dbReference type="Pfam" id="PF00005">
    <property type="entry name" value="ABC_tran"/>
    <property type="match status" value="1"/>
</dbReference>
<accession>A0A8J3VGA9</accession>
<evidence type="ECO:0000259" key="3">
    <source>
        <dbReference type="Pfam" id="PF00005"/>
    </source>
</evidence>
<evidence type="ECO:0000256" key="1">
    <source>
        <dbReference type="ARBA" id="ARBA00005417"/>
    </source>
</evidence>
<dbReference type="GO" id="GO:0016887">
    <property type="term" value="F:ATP hydrolysis activity"/>
    <property type="evidence" value="ECO:0007669"/>
    <property type="project" value="InterPro"/>
</dbReference>
<dbReference type="InterPro" id="IPR003439">
    <property type="entry name" value="ABC_transporter-like_ATP-bd"/>
</dbReference>
<dbReference type="Gene3D" id="3.40.50.300">
    <property type="entry name" value="P-loop containing nucleotide triphosphate hydrolases"/>
    <property type="match status" value="1"/>
</dbReference>
<organism evidence="4 5">
    <name type="scientific">Rhizocola hellebori</name>
    <dbReference type="NCBI Taxonomy" id="1392758"/>
    <lineage>
        <taxon>Bacteria</taxon>
        <taxon>Bacillati</taxon>
        <taxon>Actinomycetota</taxon>
        <taxon>Actinomycetes</taxon>
        <taxon>Micromonosporales</taxon>
        <taxon>Micromonosporaceae</taxon>
        <taxon>Rhizocola</taxon>
    </lineage>
</organism>
<evidence type="ECO:0000313" key="5">
    <source>
        <dbReference type="Proteomes" id="UP000612899"/>
    </source>
</evidence>
<feature type="domain" description="ABC transporter" evidence="3">
    <location>
        <begin position="20"/>
        <end position="106"/>
    </location>
</feature>
<dbReference type="EMBL" id="BONY01000017">
    <property type="protein sequence ID" value="GIH05245.1"/>
    <property type="molecule type" value="Genomic_DNA"/>
</dbReference>
<evidence type="ECO:0000256" key="2">
    <source>
        <dbReference type="ARBA" id="ARBA00022448"/>
    </source>
</evidence>
<name>A0A8J3VGA9_9ACTN</name>